<sequence>MMQINGCPLCESRNLSQFLYRPDVPVHQNLLMRSRQQARDIVRGDLAMTVCADCGFVFNAVFDPSKLNYGESYDNNQGCSSSFQRHLDDLVGLLIDSKGVRDKQIVEVGCGQGQFLQRLVREGGNSGVGFDPSYTGPKEVLEGRMRFESRYYDESCTAVPADVVICRHVIEHVPDPVALLRSVRAAIGERSSAKVYFETPCVEWILSNGVVWDFFYEHCSLFTAESLSTAFEIAGFRVDEVRHIFGGQYLWLEASPVASVVTLDGARISELAASFSSEEKLLYRDWQGRIAGYARTGRVALWGAGAKGVTFANLIDPGCELIDCLVDLNPNKQGKYVAGSGHAIVDPLQLGERGVTDVVLMNPNYRDENQIILKQAGISLNMIE</sequence>
<dbReference type="STRING" id="314344.AL013_07905"/>
<dbReference type="EMBL" id="AATS01000009">
    <property type="protein sequence ID" value="EAU54374.1"/>
    <property type="molecule type" value="Genomic_DNA"/>
</dbReference>
<evidence type="ECO:0000313" key="3">
    <source>
        <dbReference type="Proteomes" id="UP000005297"/>
    </source>
</evidence>
<keyword evidence="3" id="KW-1185">Reference proteome</keyword>
<accession>Q0EYJ3</accession>
<organism evidence="2 3">
    <name type="scientific">Mariprofundus ferrooxydans PV-1</name>
    <dbReference type="NCBI Taxonomy" id="314345"/>
    <lineage>
        <taxon>Bacteria</taxon>
        <taxon>Pseudomonadati</taxon>
        <taxon>Pseudomonadota</taxon>
        <taxon>Candidatius Mariprofundia</taxon>
        <taxon>Mariprofundales</taxon>
        <taxon>Mariprofundaceae</taxon>
        <taxon>Mariprofundus</taxon>
    </lineage>
</organism>
<keyword evidence="2" id="KW-0489">Methyltransferase</keyword>
<dbReference type="SUPFAM" id="SSF53335">
    <property type="entry name" value="S-adenosyl-L-methionine-dependent methyltransferases"/>
    <property type="match status" value="1"/>
</dbReference>
<gene>
    <name evidence="2" type="ORF">SPV1_00305</name>
</gene>
<proteinExistence type="predicted"/>
<dbReference type="eggNOG" id="COG0500">
    <property type="taxonomic scope" value="Bacteria"/>
</dbReference>
<keyword evidence="2" id="KW-0808">Transferase</keyword>
<dbReference type="Gene3D" id="3.40.50.150">
    <property type="entry name" value="Vaccinia Virus protein VP39"/>
    <property type="match status" value="1"/>
</dbReference>
<dbReference type="GO" id="GO:0032259">
    <property type="term" value="P:methylation"/>
    <property type="evidence" value="ECO:0007669"/>
    <property type="project" value="UniProtKB-KW"/>
</dbReference>
<dbReference type="Pfam" id="PF13489">
    <property type="entry name" value="Methyltransf_23"/>
    <property type="match status" value="1"/>
</dbReference>
<dbReference type="Proteomes" id="UP000005297">
    <property type="component" value="Unassembled WGS sequence"/>
</dbReference>
<dbReference type="Pfam" id="PF08484">
    <property type="entry name" value="Methyltransf_14"/>
    <property type="match status" value="1"/>
</dbReference>
<reference evidence="2 3" key="1">
    <citation type="submission" date="2006-09" db="EMBL/GenBank/DDBJ databases">
        <authorList>
            <person name="Emerson D."/>
            <person name="Ferriera S."/>
            <person name="Johnson J."/>
            <person name="Kravitz S."/>
            <person name="Halpern A."/>
            <person name="Remington K."/>
            <person name="Beeson K."/>
            <person name="Tran B."/>
            <person name="Rogers Y.-H."/>
            <person name="Friedman R."/>
            <person name="Venter J.C."/>
        </authorList>
    </citation>
    <scope>NUCLEOTIDE SEQUENCE [LARGE SCALE GENOMIC DNA]</scope>
    <source>
        <strain evidence="2 3">PV-1</strain>
    </source>
</reference>
<dbReference type="InterPro" id="IPR029063">
    <property type="entry name" value="SAM-dependent_MTases_sf"/>
</dbReference>
<dbReference type="AlphaFoldDB" id="Q0EYJ3"/>
<dbReference type="Gene3D" id="3.40.50.720">
    <property type="entry name" value="NAD(P)-binding Rossmann-like Domain"/>
    <property type="match status" value="1"/>
</dbReference>
<evidence type="ECO:0000313" key="2">
    <source>
        <dbReference type="EMBL" id="EAU54374.1"/>
    </source>
</evidence>
<dbReference type="InterPro" id="IPR013691">
    <property type="entry name" value="MeTrfase_14"/>
</dbReference>
<feature type="domain" description="C-methyltransferase" evidence="1">
    <location>
        <begin position="295"/>
        <end position="368"/>
    </location>
</feature>
<name>Q0EYJ3_9PROT</name>
<protein>
    <submittedName>
        <fullName evidence="2">Putative NDP-hexose methyltransferase protein</fullName>
    </submittedName>
</protein>
<dbReference type="InParanoid" id="Q0EYJ3"/>
<comment type="caution">
    <text evidence="2">The sequence shown here is derived from an EMBL/GenBank/DDBJ whole genome shotgun (WGS) entry which is preliminary data.</text>
</comment>
<dbReference type="HOGENOM" id="CLU_050039_1_0_0"/>
<dbReference type="CDD" id="cd02440">
    <property type="entry name" value="AdoMet_MTases"/>
    <property type="match status" value="1"/>
</dbReference>
<dbReference type="GO" id="GO:0008168">
    <property type="term" value="F:methyltransferase activity"/>
    <property type="evidence" value="ECO:0007669"/>
    <property type="project" value="UniProtKB-KW"/>
</dbReference>
<evidence type="ECO:0000259" key="1">
    <source>
        <dbReference type="Pfam" id="PF08484"/>
    </source>
</evidence>